<sequence length="481" mass="53977">MSALLALRNENRKLKDLVERYKRRVATQNSRIQSLLRTIQEISTTDSPLGDVDMEKGSEKDEECDSDRSYGRALTSDEEMDLRIANGWEGEDYDYDHEEEDEHDNSQPFWDDNDKVFRCKTCNWEVLDGDCDHCDAEYDMPATFTGSDQEAAATFDENATLSASSSSDRRLTPRGSTPLSFYPPDKEVPAQYVPNHTEVYKQLCQRGATPEMCTEFTLVFKKERGIVATLTPEIKEIFGGPEMKEDDTWYLALGRRVTLDEEDKDGYDFIVGLLEDVLFFAERPYFSPNPSPHWETVRLTGKTDAWITRPKKTHISYLKKFDIQDDPYDEGLTDEDLDASDEMLVTPLVESGPTRRMDEYEEDEEDMETEVVESVEPGGYTISFNARWDDGVWSKDGEQDGEQDDLPKEDTEQRLAEAVAGSVPEDMGSRNSANGEPAAAGGDKGAEEDNADATGSFDAEGGVASDSDSADSDFDSDDGIP</sequence>
<feature type="region of interest" description="Disordered" evidence="2">
    <location>
        <begin position="46"/>
        <end position="76"/>
    </location>
</feature>
<feature type="region of interest" description="Disordered" evidence="2">
    <location>
        <begin position="391"/>
        <end position="481"/>
    </location>
</feature>
<proteinExistence type="predicted"/>
<dbReference type="AlphaFoldDB" id="A0A8H5GGY7"/>
<keyword evidence="1" id="KW-0175">Coiled coil</keyword>
<organism evidence="4 5">
    <name type="scientific">Tetrapyrgos nigripes</name>
    <dbReference type="NCBI Taxonomy" id="182062"/>
    <lineage>
        <taxon>Eukaryota</taxon>
        <taxon>Fungi</taxon>
        <taxon>Dikarya</taxon>
        <taxon>Basidiomycota</taxon>
        <taxon>Agaricomycotina</taxon>
        <taxon>Agaricomycetes</taxon>
        <taxon>Agaricomycetidae</taxon>
        <taxon>Agaricales</taxon>
        <taxon>Marasmiineae</taxon>
        <taxon>Marasmiaceae</taxon>
        <taxon>Tetrapyrgos</taxon>
    </lineage>
</organism>
<name>A0A8H5GGY7_9AGAR</name>
<evidence type="ECO:0000256" key="2">
    <source>
        <dbReference type="SAM" id="MobiDB-lite"/>
    </source>
</evidence>
<dbReference type="InterPro" id="IPR058504">
    <property type="entry name" value="DUF8191"/>
</dbReference>
<feature type="compositionally biased region" description="Acidic residues" evidence="2">
    <location>
        <begin position="468"/>
        <end position="481"/>
    </location>
</feature>
<dbReference type="OrthoDB" id="3063271at2759"/>
<gene>
    <name evidence="4" type="ORF">D9758_005602</name>
</gene>
<dbReference type="Pfam" id="PF26609">
    <property type="entry name" value="DUF8191"/>
    <property type="match status" value="1"/>
</dbReference>
<dbReference type="EMBL" id="JAACJM010000032">
    <property type="protein sequence ID" value="KAF5364623.1"/>
    <property type="molecule type" value="Genomic_DNA"/>
</dbReference>
<evidence type="ECO:0000313" key="4">
    <source>
        <dbReference type="EMBL" id="KAF5364623.1"/>
    </source>
</evidence>
<protein>
    <recommendedName>
        <fullName evidence="3">DUF8191 domain-containing protein</fullName>
    </recommendedName>
</protein>
<keyword evidence="5" id="KW-1185">Reference proteome</keyword>
<feature type="coiled-coil region" evidence="1">
    <location>
        <begin position="4"/>
        <end position="38"/>
    </location>
</feature>
<comment type="caution">
    <text evidence="4">The sequence shown here is derived from an EMBL/GenBank/DDBJ whole genome shotgun (WGS) entry which is preliminary data.</text>
</comment>
<feature type="region of interest" description="Disordered" evidence="2">
    <location>
        <begin position="158"/>
        <end position="186"/>
    </location>
</feature>
<accession>A0A8H5GGY7</accession>
<feature type="compositionally biased region" description="Basic and acidic residues" evidence="2">
    <location>
        <begin position="405"/>
        <end position="415"/>
    </location>
</feature>
<evidence type="ECO:0000259" key="3">
    <source>
        <dbReference type="Pfam" id="PF26609"/>
    </source>
</evidence>
<evidence type="ECO:0000256" key="1">
    <source>
        <dbReference type="SAM" id="Coils"/>
    </source>
</evidence>
<dbReference type="Proteomes" id="UP000559256">
    <property type="component" value="Unassembled WGS sequence"/>
</dbReference>
<feature type="domain" description="DUF8191" evidence="3">
    <location>
        <begin position="203"/>
        <end position="280"/>
    </location>
</feature>
<reference evidence="4 5" key="1">
    <citation type="journal article" date="2020" name="ISME J.">
        <title>Uncovering the hidden diversity of litter-decomposition mechanisms in mushroom-forming fungi.</title>
        <authorList>
            <person name="Floudas D."/>
            <person name="Bentzer J."/>
            <person name="Ahren D."/>
            <person name="Johansson T."/>
            <person name="Persson P."/>
            <person name="Tunlid A."/>
        </authorList>
    </citation>
    <scope>NUCLEOTIDE SEQUENCE [LARGE SCALE GENOMIC DNA]</scope>
    <source>
        <strain evidence="4 5">CBS 291.85</strain>
    </source>
</reference>
<evidence type="ECO:0000313" key="5">
    <source>
        <dbReference type="Proteomes" id="UP000559256"/>
    </source>
</evidence>